<dbReference type="STRING" id="72664.V4K1D1"/>
<sequence>MAIKGSFSNLVNMLLDWDDVHNTDFCSWRGVFCDNVSLSVVSLNLSNLNLGGEISPAVGDLRNLQSIDFQGNKLAGQIPDEIGNCASLVYLDFSDNLLYGDIPFSISKLKQLDTL</sequence>
<dbReference type="KEGG" id="eus:EUTSA_v100036150m"/>
<dbReference type="Pfam" id="PF00560">
    <property type="entry name" value="LRR_1"/>
    <property type="match status" value="3"/>
</dbReference>
<dbReference type="GO" id="GO:0016020">
    <property type="term" value="C:membrane"/>
    <property type="evidence" value="ECO:0007669"/>
    <property type="project" value="UniProtKB-SubCell"/>
</dbReference>
<dbReference type="AlphaFoldDB" id="V4K1D1"/>
<evidence type="ECO:0000256" key="8">
    <source>
        <dbReference type="ARBA" id="ARBA00023170"/>
    </source>
</evidence>
<gene>
    <name evidence="10" type="ORF">EUTSA_v100036150mg</name>
</gene>
<dbReference type="EMBL" id="KI517748">
    <property type="protein sequence ID" value="ESQ31705.1"/>
    <property type="molecule type" value="Genomic_DNA"/>
</dbReference>
<name>V4K1D1_EUTSA</name>
<feature type="domain" description="Leucine-rich repeat-containing N-terminal plant-type" evidence="9">
    <location>
        <begin position="1"/>
        <end position="34"/>
    </location>
</feature>
<dbReference type="InterPro" id="IPR032675">
    <property type="entry name" value="LRR_dom_sf"/>
</dbReference>
<keyword evidence="3" id="KW-0812">Transmembrane</keyword>
<dbReference type="InterPro" id="IPR013210">
    <property type="entry name" value="LRR_N_plant-typ"/>
</dbReference>
<keyword evidence="4" id="KW-0732">Signal</keyword>
<comment type="subcellular location">
    <subcellularLocation>
        <location evidence="1">Membrane</location>
        <topology evidence="1">Single-pass membrane protein</topology>
    </subcellularLocation>
</comment>
<dbReference type="eggNOG" id="ENOG502QTEP">
    <property type="taxonomic scope" value="Eukaryota"/>
</dbReference>
<evidence type="ECO:0000313" key="10">
    <source>
        <dbReference type="EMBL" id="ESQ31705.1"/>
    </source>
</evidence>
<keyword evidence="6" id="KW-1133">Transmembrane helix</keyword>
<dbReference type="SUPFAM" id="SSF52058">
    <property type="entry name" value="L domain-like"/>
    <property type="match status" value="1"/>
</dbReference>
<dbReference type="PANTHER" id="PTHR47988">
    <property type="entry name" value="SOMATIC EMBRYOGENESIS RECEPTOR KINASE 1"/>
    <property type="match status" value="1"/>
</dbReference>
<organism evidence="10 11">
    <name type="scientific">Eutrema salsugineum</name>
    <name type="common">Saltwater cress</name>
    <name type="synonym">Sisymbrium salsugineum</name>
    <dbReference type="NCBI Taxonomy" id="72664"/>
    <lineage>
        <taxon>Eukaryota</taxon>
        <taxon>Viridiplantae</taxon>
        <taxon>Streptophyta</taxon>
        <taxon>Embryophyta</taxon>
        <taxon>Tracheophyta</taxon>
        <taxon>Spermatophyta</taxon>
        <taxon>Magnoliopsida</taxon>
        <taxon>eudicotyledons</taxon>
        <taxon>Gunneridae</taxon>
        <taxon>Pentapetalae</taxon>
        <taxon>rosids</taxon>
        <taxon>malvids</taxon>
        <taxon>Brassicales</taxon>
        <taxon>Brassicaceae</taxon>
        <taxon>Eutremeae</taxon>
        <taxon>Eutrema</taxon>
    </lineage>
</organism>
<evidence type="ECO:0000259" key="9">
    <source>
        <dbReference type="Pfam" id="PF08263"/>
    </source>
</evidence>
<keyword evidence="7" id="KW-0472">Membrane</keyword>
<keyword evidence="2" id="KW-0433">Leucine-rich repeat</keyword>
<keyword evidence="8" id="KW-0675">Receptor</keyword>
<evidence type="ECO:0000313" key="11">
    <source>
        <dbReference type="Proteomes" id="UP000030689"/>
    </source>
</evidence>
<evidence type="ECO:0000256" key="3">
    <source>
        <dbReference type="ARBA" id="ARBA00022692"/>
    </source>
</evidence>
<keyword evidence="11" id="KW-1185">Reference proteome</keyword>
<dbReference type="Pfam" id="PF08263">
    <property type="entry name" value="LRRNT_2"/>
    <property type="match status" value="1"/>
</dbReference>
<accession>V4K1D1</accession>
<evidence type="ECO:0000256" key="6">
    <source>
        <dbReference type="ARBA" id="ARBA00022989"/>
    </source>
</evidence>
<protein>
    <recommendedName>
        <fullName evidence="9">Leucine-rich repeat-containing N-terminal plant-type domain-containing protein</fullName>
    </recommendedName>
</protein>
<reference evidence="10 11" key="1">
    <citation type="journal article" date="2013" name="Front. Plant Sci.">
        <title>The Reference Genome of the Halophytic Plant Eutrema salsugineum.</title>
        <authorList>
            <person name="Yang R."/>
            <person name="Jarvis D.E."/>
            <person name="Chen H."/>
            <person name="Beilstein M.A."/>
            <person name="Grimwood J."/>
            <person name="Jenkins J."/>
            <person name="Shu S."/>
            <person name="Prochnik S."/>
            <person name="Xin M."/>
            <person name="Ma C."/>
            <person name="Schmutz J."/>
            <person name="Wing R.A."/>
            <person name="Mitchell-Olds T."/>
            <person name="Schumaker K.S."/>
            <person name="Wang X."/>
        </authorList>
    </citation>
    <scope>NUCLEOTIDE SEQUENCE [LARGE SCALE GENOMIC DNA]</scope>
</reference>
<evidence type="ECO:0000256" key="7">
    <source>
        <dbReference type="ARBA" id="ARBA00023136"/>
    </source>
</evidence>
<dbReference type="InterPro" id="IPR001611">
    <property type="entry name" value="Leu-rich_rpt"/>
</dbReference>
<evidence type="ECO:0000256" key="2">
    <source>
        <dbReference type="ARBA" id="ARBA00022614"/>
    </source>
</evidence>
<dbReference type="Proteomes" id="UP000030689">
    <property type="component" value="Unassembled WGS sequence"/>
</dbReference>
<evidence type="ECO:0000256" key="1">
    <source>
        <dbReference type="ARBA" id="ARBA00004167"/>
    </source>
</evidence>
<proteinExistence type="predicted"/>
<dbReference type="FunFam" id="3.80.10.10:FF:000129">
    <property type="entry name" value="Leucine-rich repeat receptor-like kinase"/>
    <property type="match status" value="1"/>
</dbReference>
<keyword evidence="5" id="KW-0677">Repeat</keyword>
<dbReference type="Gene3D" id="3.80.10.10">
    <property type="entry name" value="Ribonuclease Inhibitor"/>
    <property type="match status" value="1"/>
</dbReference>
<evidence type="ECO:0000256" key="4">
    <source>
        <dbReference type="ARBA" id="ARBA00022729"/>
    </source>
</evidence>
<feature type="non-terminal residue" evidence="10">
    <location>
        <position position="115"/>
    </location>
</feature>
<evidence type="ECO:0000256" key="5">
    <source>
        <dbReference type="ARBA" id="ARBA00022737"/>
    </source>
</evidence>